<evidence type="ECO:0000313" key="4">
    <source>
        <dbReference type="EMBL" id="PSC67388.1"/>
    </source>
</evidence>
<proteinExistence type="predicted"/>
<dbReference type="InterPro" id="IPR036890">
    <property type="entry name" value="HATPase_C_sf"/>
</dbReference>
<dbReference type="Proteomes" id="UP000239649">
    <property type="component" value="Unassembled WGS sequence"/>
</dbReference>
<keyword evidence="5" id="KW-1185">Reference proteome</keyword>
<keyword evidence="1" id="KW-0175">Coiled coil</keyword>
<evidence type="ECO:0000256" key="2">
    <source>
        <dbReference type="SAM" id="MobiDB-lite"/>
    </source>
</evidence>
<sequence length="1765" mass="186765">MRGSAARDTHTNGRQTLVTVYPREVVERFLKDLRKSYCQQGKHVSVAALTAGLCAQLGVARFEDLGCGKPKDVATLRVLTELERRVAAHVAAYPATRAVGTLWDLERIICAAEKVEAYADLKLGPLLKNPLTVHIFSPAATLTETPQIACSDVMKAIAACLAATAPPRGGGAYKRMGMDDVLRELCRRFRKEEPLELCVRITSLGYPISLLSTMRCEEKAALEGATREMKAAAEKEQREEVERMRKAHEERQQAAAQQQKEELSAALARAQAEHQLRLQSLAAAPLAGPGFAFANPMLQDFRERAPPSKDGIPPPVGIVTETPGSELPAPSSPETMAVAYPLIEEMLTGLLVKGGAAGTPAGSGLPEDLSHMVCAAMHEGPSMEAGATFFRQDAVAGLVLHSAACAAWGHAHGSPWMPPLVHCSADLEDAIRGRVPGPKQGSWEELRSHFAFLHGQSRAATPATPKGRAAAALQVADLLMTGRRKKDCINAVHHFWETDMPAQCLQELLWRHGVPPDVTLARRLRNLERRLRIAEEIEAKQATGWQLNADQAVTLANKPALQLAVDELEEALAAAREYPGAAATAAQAAAQAEAEAGEQAGAAAPGDNLQAHAGSTAAQPAGERPRRPPLPRQELEAALHAAARGASVRSLAGVEAALLQRFEADRFETLGHGSSLLQALAGDEQLLLAACGSTGGGVAAWPEVAAVHAARAAAAAVAEDAAAAAALAAAPWLVEVGAWCSWDAAFEPVLGSLRQFAAAGGTGAAAQHCLLQLPGGGLCKVPADATPGVPETRPTAERAPEAAAAAAGSASASASSRGDECKALVEAIRQEEFGFGLMIEGEGRQLTERMNERMGRALKRLSHELYSKDAFFVLKLVQNADDNAYPAGVMPALEFILSPRGVLVLNNEPGFAERDVGALCDVGRSTKEHKAGLIGAKGIGFKAVFRVSDAPEVHSAGYHITFDLAQNGALGYILPAWIPAEARAALADPGSQLGLDPAACTAIALPFKETLRGRGGGGGSLRRRFEDLHTSLLLFLQKLHCTVVTGKGARRQVSNVMVKQRLGGGLVELRHGSQAQHAARWLVVSRQLAGITVPRKEDRVESTVVALGFCLEGQVPGQQQVFAFLPLCSYGLRFIVQADFILPSSREAGERVQRRAGAGGRSIRCSSARTATHTRDVEALPVPRPPSPSPDSDSPWNELLRSEVPALFLQSLEEFKALPPPEGGPPELWVDRWYRSIPLEGEAQGFFAPLPASIAAKLRGARCVLAGDGSWVLPHEALTCTNEEVRRLVSPEQLAQFAGLHYVHAGLRAVHASPPLRAALGVAELSGTHLVQLLRGMHSQGQLASADRAWLASLLAALGSLPAAPTGGSKHPGWSSHYFPAAGEGGARGTPAAAALAALDVQALGIQLLDSSFLAAVDARRRPLLTALLQSLGVREISPQGVAEEHILPMLESEAALQLPPTTLVAFTGYCISSGLLPAARGQGGVRSGGAGSGGQLWERLRGAAVVVTREGPVRLRAAPRPLHLPLSLGNKLDLATLFPHHPWLLLSDAYARHKGVSPAAWGALFQRWGATPFLHVRKERRQLSADDLAGSSWGRAVLEALRQHGSAAPEQGQLTVEDWVCPEFDALLGSIEKATTPNSEQHMVQLTRLAAALDSSWEEHFAAAAHAQAWHGPPEQGAGTPELVPSSFAHALRHSAWLSSTLGGAAAPADLFASHRGISALLGSHVAYPAVQLRSSSGRCGGGGWGEGARLRHGLAPPFKIRSY</sequence>
<feature type="region of interest" description="Disordered" evidence="2">
    <location>
        <begin position="785"/>
        <end position="811"/>
    </location>
</feature>
<dbReference type="InterPro" id="IPR058210">
    <property type="entry name" value="SACS/Nov_dom"/>
</dbReference>
<feature type="region of interest" description="Disordered" evidence="2">
    <location>
        <begin position="594"/>
        <end position="629"/>
    </location>
</feature>
<feature type="domain" description="Sacsin/Nov" evidence="3">
    <location>
        <begin position="903"/>
        <end position="963"/>
    </location>
</feature>
<feature type="compositionally biased region" description="Low complexity" evidence="2">
    <location>
        <begin position="594"/>
        <end position="604"/>
    </location>
</feature>
<dbReference type="SUPFAM" id="SSF55874">
    <property type="entry name" value="ATPase domain of HSP90 chaperone/DNA topoisomerase II/histidine kinase"/>
    <property type="match status" value="1"/>
</dbReference>
<dbReference type="EMBL" id="LHPF02000062">
    <property type="protein sequence ID" value="PSC67388.1"/>
    <property type="molecule type" value="Genomic_DNA"/>
</dbReference>
<dbReference type="InterPro" id="IPR052957">
    <property type="entry name" value="Auxin_embryo_med"/>
</dbReference>
<feature type="region of interest" description="Disordered" evidence="2">
    <location>
        <begin position="1152"/>
        <end position="1196"/>
    </location>
</feature>
<dbReference type="OrthoDB" id="1150131at2759"/>
<feature type="coiled-coil region" evidence="1">
    <location>
        <begin position="219"/>
        <end position="273"/>
    </location>
</feature>
<dbReference type="Pfam" id="PF25794">
    <property type="entry name" value="SACS"/>
    <property type="match status" value="1"/>
</dbReference>
<dbReference type="PANTHER" id="PTHR32387">
    <property type="entry name" value="WU:FJ29H11"/>
    <property type="match status" value="1"/>
</dbReference>
<evidence type="ECO:0000259" key="3">
    <source>
        <dbReference type="Pfam" id="PF25794"/>
    </source>
</evidence>
<reference evidence="4" key="2">
    <citation type="submission" date="2018-02" db="EMBL/GenBank/DDBJ databases">
        <authorList>
            <person name="Cohen D.B."/>
            <person name="Kent A.D."/>
        </authorList>
    </citation>
    <scope>NUCLEOTIDE SEQUENCE</scope>
    <source>
        <strain evidence="4">SAG 241.80</strain>
    </source>
</reference>
<name>A0A2P6UZW6_9CHLO</name>
<organism evidence="4 5">
    <name type="scientific">Micractinium conductrix</name>
    <dbReference type="NCBI Taxonomy" id="554055"/>
    <lineage>
        <taxon>Eukaryota</taxon>
        <taxon>Viridiplantae</taxon>
        <taxon>Chlorophyta</taxon>
        <taxon>core chlorophytes</taxon>
        <taxon>Trebouxiophyceae</taxon>
        <taxon>Chlorellales</taxon>
        <taxon>Chlorellaceae</taxon>
        <taxon>Chlorella clade</taxon>
        <taxon>Micractinium</taxon>
    </lineage>
</organism>
<dbReference type="Gene3D" id="3.30.565.10">
    <property type="entry name" value="Histidine kinase-like ATPase, C-terminal domain"/>
    <property type="match status" value="1"/>
</dbReference>
<accession>A0A2P6UZW6</accession>
<comment type="caution">
    <text evidence="4">The sequence shown here is derived from an EMBL/GenBank/DDBJ whole genome shotgun (WGS) entry which is preliminary data.</text>
</comment>
<feature type="compositionally biased region" description="Low complexity" evidence="2">
    <location>
        <begin position="801"/>
        <end position="811"/>
    </location>
</feature>
<evidence type="ECO:0000313" key="5">
    <source>
        <dbReference type="Proteomes" id="UP000239649"/>
    </source>
</evidence>
<dbReference type="NCBIfam" id="NF047352">
    <property type="entry name" value="P_loop_sacsin"/>
    <property type="match status" value="1"/>
</dbReference>
<dbReference type="PANTHER" id="PTHR32387:SF0">
    <property type="entry name" value="PROTEIN NO VEIN"/>
    <property type="match status" value="1"/>
</dbReference>
<evidence type="ECO:0000256" key="1">
    <source>
        <dbReference type="SAM" id="Coils"/>
    </source>
</evidence>
<reference evidence="4 5" key="1">
    <citation type="journal article" date="2018" name="Plant J.">
        <title>Genome sequences of Chlorella sorokiniana UTEX 1602 and Micractinium conductrix SAG 241.80: implications to maltose excretion by a green alga.</title>
        <authorList>
            <person name="Arriola M.B."/>
            <person name="Velmurugan N."/>
            <person name="Zhang Y."/>
            <person name="Plunkett M.H."/>
            <person name="Hondzo H."/>
            <person name="Barney B.M."/>
        </authorList>
    </citation>
    <scope>NUCLEOTIDE SEQUENCE [LARGE SCALE GENOMIC DNA]</scope>
    <source>
        <strain evidence="4 5">SAG 241.80</strain>
    </source>
</reference>
<protein>
    <recommendedName>
        <fullName evidence="3">Sacsin/Nov domain-containing protein</fullName>
    </recommendedName>
</protein>
<gene>
    <name evidence="4" type="ORF">C2E20_8948</name>
</gene>
<dbReference type="EMBL" id="LHPF02000062">
    <property type="protein sequence ID" value="PSC67387.1"/>
    <property type="molecule type" value="Genomic_DNA"/>
</dbReference>